<name>A0ABQ6GIR3_9BACL</name>
<dbReference type="InterPro" id="IPR011055">
    <property type="entry name" value="Dup_hybrid_motif"/>
</dbReference>
<dbReference type="Proteomes" id="UP001157114">
    <property type="component" value="Unassembled WGS sequence"/>
</dbReference>
<keyword evidence="1" id="KW-0732">Signal</keyword>
<protein>
    <recommendedName>
        <fullName evidence="3">M23ase beta-sheet core domain-containing protein</fullName>
    </recommendedName>
</protein>
<dbReference type="InterPro" id="IPR016047">
    <property type="entry name" value="M23ase_b-sheet_dom"/>
</dbReference>
<dbReference type="Pfam" id="PF01551">
    <property type="entry name" value="Peptidase_M23"/>
    <property type="match status" value="1"/>
</dbReference>
<dbReference type="PANTHER" id="PTHR21666:SF289">
    <property type="entry name" value="L-ALA--D-GLU ENDOPEPTIDASE"/>
    <property type="match status" value="1"/>
</dbReference>
<feature type="region of interest" description="Disordered" evidence="2">
    <location>
        <begin position="1"/>
        <end position="65"/>
    </location>
</feature>
<feature type="domain" description="M23ase beta-sheet core" evidence="3">
    <location>
        <begin position="230"/>
        <end position="323"/>
    </location>
</feature>
<evidence type="ECO:0000313" key="4">
    <source>
        <dbReference type="EMBL" id="GLX69527.1"/>
    </source>
</evidence>
<dbReference type="SUPFAM" id="SSF51261">
    <property type="entry name" value="Duplicated hybrid motif"/>
    <property type="match status" value="1"/>
</dbReference>
<dbReference type="EMBL" id="BSSQ01000015">
    <property type="protein sequence ID" value="GLX69527.1"/>
    <property type="molecule type" value="Genomic_DNA"/>
</dbReference>
<proteinExistence type="predicted"/>
<accession>A0ABQ6GIR3</accession>
<dbReference type="Gene3D" id="2.70.70.10">
    <property type="entry name" value="Glucose Permease (Domain IIA)"/>
    <property type="match status" value="1"/>
</dbReference>
<organism evidence="4 5">
    <name type="scientific">Paenibacillus glycanilyticus</name>
    <dbReference type="NCBI Taxonomy" id="126569"/>
    <lineage>
        <taxon>Bacteria</taxon>
        <taxon>Bacillati</taxon>
        <taxon>Bacillota</taxon>
        <taxon>Bacilli</taxon>
        <taxon>Bacillales</taxon>
        <taxon>Paenibacillaceae</taxon>
        <taxon>Paenibacillus</taxon>
    </lineage>
</organism>
<gene>
    <name evidence="4" type="ORF">MU1_38720</name>
</gene>
<dbReference type="RefSeq" id="WP_284240303.1">
    <property type="nucleotide sequence ID" value="NZ_BSSQ01000015.1"/>
</dbReference>
<feature type="compositionally biased region" description="Basic and acidic residues" evidence="2">
    <location>
        <begin position="1"/>
        <end position="38"/>
    </location>
</feature>
<sequence>MSKNDGIRERRQEKIRQLLEQQEKQSKLWQQQERKQEKQAMPAKSRPMKEKQEPQPYEEQSYFPVPYNLDPGSGDELDPEKLWKTNPQPWLGWDSKGNKSRPGNFAHPEYGTVHDYDDGGNNRRPFLRSELKWKAVIAVVLFAAIWGVFHNESPLAQKGQTIVKNALTDEMDFTAVATWYKETFAGAPSFIPIFNDHTKEAESANGSVELPVVSPLPDGAIVRTFAELLNGIELAGTSKEEVSAIETGRVLVVSEAENGGGYTIVIEHANSRSSVYAKLGTVSVKPNDWVEAGDAIGTLQESTSDEPSLLHFAIRQNNQYVDPVGVIPID</sequence>
<evidence type="ECO:0000259" key="3">
    <source>
        <dbReference type="Pfam" id="PF01551"/>
    </source>
</evidence>
<evidence type="ECO:0000256" key="2">
    <source>
        <dbReference type="SAM" id="MobiDB-lite"/>
    </source>
</evidence>
<evidence type="ECO:0000256" key="1">
    <source>
        <dbReference type="ARBA" id="ARBA00022729"/>
    </source>
</evidence>
<reference evidence="4 5" key="1">
    <citation type="submission" date="2023-03" db="EMBL/GenBank/DDBJ databases">
        <title>Draft genome sequence of the bacteria which degrade cell wall of Tricholomamatutake.</title>
        <authorList>
            <person name="Konishi Y."/>
            <person name="Fukuta Y."/>
            <person name="Shirasaka N."/>
        </authorList>
    </citation>
    <scope>NUCLEOTIDE SEQUENCE [LARGE SCALE GENOMIC DNA]</scope>
    <source>
        <strain evidence="5">mu1</strain>
    </source>
</reference>
<keyword evidence="5" id="KW-1185">Reference proteome</keyword>
<evidence type="ECO:0000313" key="5">
    <source>
        <dbReference type="Proteomes" id="UP001157114"/>
    </source>
</evidence>
<dbReference type="InterPro" id="IPR050570">
    <property type="entry name" value="Cell_wall_metabolism_enzyme"/>
</dbReference>
<dbReference type="CDD" id="cd12797">
    <property type="entry name" value="M23_peptidase"/>
    <property type="match status" value="1"/>
</dbReference>
<dbReference type="PANTHER" id="PTHR21666">
    <property type="entry name" value="PEPTIDASE-RELATED"/>
    <property type="match status" value="1"/>
</dbReference>
<comment type="caution">
    <text evidence="4">The sequence shown here is derived from an EMBL/GenBank/DDBJ whole genome shotgun (WGS) entry which is preliminary data.</text>
</comment>